<proteinExistence type="predicted"/>
<evidence type="ECO:0008006" key="4">
    <source>
        <dbReference type="Google" id="ProtNLM"/>
    </source>
</evidence>
<reference evidence="2 3" key="1">
    <citation type="submission" date="2019-07" db="EMBL/GenBank/DDBJ databases">
        <title>Genomics analysis of Aphanomyces spp. identifies a new class of oomycete effector associated with host adaptation.</title>
        <authorList>
            <person name="Gaulin E."/>
        </authorList>
    </citation>
    <scope>NUCLEOTIDE SEQUENCE [LARGE SCALE GENOMIC DNA]</scope>
    <source>
        <strain evidence="2 3">ATCC 201684</strain>
    </source>
</reference>
<dbReference type="EMBL" id="VJMJ01000204">
    <property type="protein sequence ID" value="KAF0726927.1"/>
    <property type="molecule type" value="Genomic_DNA"/>
</dbReference>
<feature type="region of interest" description="Disordered" evidence="1">
    <location>
        <begin position="86"/>
        <end position="126"/>
    </location>
</feature>
<comment type="caution">
    <text evidence="2">The sequence shown here is derived from an EMBL/GenBank/DDBJ whole genome shotgun (WGS) entry which is preliminary data.</text>
</comment>
<protein>
    <recommendedName>
        <fullName evidence="4">BED-type domain-containing protein</fullName>
    </recommendedName>
</protein>
<feature type="region of interest" description="Disordered" evidence="1">
    <location>
        <begin position="342"/>
        <end position="384"/>
    </location>
</feature>
<feature type="compositionally biased region" description="Low complexity" evidence="1">
    <location>
        <begin position="348"/>
        <end position="377"/>
    </location>
</feature>
<accession>A0A6G0WI85</accession>
<dbReference type="Proteomes" id="UP000481153">
    <property type="component" value="Unassembled WGS sequence"/>
</dbReference>
<dbReference type="AlphaFoldDB" id="A0A6G0WI85"/>
<name>A0A6G0WI85_9STRA</name>
<dbReference type="VEuPathDB" id="FungiDB:AeMF1_021087"/>
<evidence type="ECO:0000256" key="1">
    <source>
        <dbReference type="SAM" id="MobiDB-lite"/>
    </source>
</evidence>
<gene>
    <name evidence="2" type="ORF">Ae201684_014918</name>
</gene>
<sequence>MPKMKKPAALRLTSPNAPLWSNADVAREMYHSPEESVEGSTVFHTFSCRHCSRSVRVRKGSGYTNLVSHVNSKHSAVIQSIMDAKVEPPSSAAAGNTDGDNDKPKKKKRSAGNFAQEPKKPRVASTTWSNADIVSAMYHAPEFVVEDDVHYQMYSCQHCSRIVKVKKGSGYSNLLSHVNSKHSAGLHAIMQVATASGTHEIKESPKQLDPDQKEVVSEAISMLAVKFGSEFPPDDMSLLLPYVTGRPALASAFLDLQRVPHVQKAWVQCIIVLLRGSDDPSRRQVVSDSVSSLAQRYSHSMEKTIANVMEYLVAHPKSAATFLDLDKSPTLQKTWVSCHAEMTKPSKEASPATTPAPPSSTSSNASTTTEATPTTTEGQAPVDV</sequence>
<keyword evidence="3" id="KW-1185">Reference proteome</keyword>
<evidence type="ECO:0000313" key="3">
    <source>
        <dbReference type="Proteomes" id="UP000481153"/>
    </source>
</evidence>
<organism evidence="2 3">
    <name type="scientific">Aphanomyces euteiches</name>
    <dbReference type="NCBI Taxonomy" id="100861"/>
    <lineage>
        <taxon>Eukaryota</taxon>
        <taxon>Sar</taxon>
        <taxon>Stramenopiles</taxon>
        <taxon>Oomycota</taxon>
        <taxon>Saprolegniomycetes</taxon>
        <taxon>Saprolegniales</taxon>
        <taxon>Verrucalvaceae</taxon>
        <taxon>Aphanomyces</taxon>
    </lineage>
</organism>
<evidence type="ECO:0000313" key="2">
    <source>
        <dbReference type="EMBL" id="KAF0726927.1"/>
    </source>
</evidence>